<evidence type="ECO:0000256" key="2">
    <source>
        <dbReference type="ARBA" id="ARBA00022505"/>
    </source>
</evidence>
<organism evidence="6">
    <name type="scientific">hydrothermal vent metagenome</name>
    <dbReference type="NCBI Taxonomy" id="652676"/>
    <lineage>
        <taxon>unclassified sequences</taxon>
        <taxon>metagenomes</taxon>
        <taxon>ecological metagenomes</taxon>
    </lineage>
</organism>
<feature type="transmembrane region" description="Helical" evidence="5">
    <location>
        <begin position="21"/>
        <end position="42"/>
    </location>
</feature>
<keyword evidence="1" id="KW-0479">Metal-binding</keyword>
<dbReference type="SUPFAM" id="SSF53706">
    <property type="entry name" value="Formate dehydrogenase/DMSO reductase, domains 1-3"/>
    <property type="match status" value="1"/>
</dbReference>
<keyword evidence="1" id="KW-0408">Iron</keyword>
<evidence type="ECO:0000313" key="6">
    <source>
        <dbReference type="EMBL" id="VAW26652.1"/>
    </source>
</evidence>
<keyword evidence="4" id="KW-0560">Oxidoreductase</keyword>
<evidence type="ECO:0000256" key="3">
    <source>
        <dbReference type="ARBA" id="ARBA00022729"/>
    </source>
</evidence>
<keyword evidence="5" id="KW-1133">Transmembrane helix</keyword>
<name>A0A3B0UJP8_9ZZZZ</name>
<dbReference type="EMBL" id="UOET01000048">
    <property type="protein sequence ID" value="VAW26652.1"/>
    <property type="molecule type" value="Genomic_DNA"/>
</dbReference>
<reference evidence="6" key="1">
    <citation type="submission" date="2018-06" db="EMBL/GenBank/DDBJ databases">
        <authorList>
            <person name="Zhirakovskaya E."/>
        </authorList>
    </citation>
    <scope>NUCLEOTIDE SEQUENCE</scope>
</reference>
<dbReference type="Gene3D" id="3.40.228.10">
    <property type="entry name" value="Dimethylsulfoxide Reductase, domain 2"/>
    <property type="match status" value="1"/>
</dbReference>
<keyword evidence="1" id="KW-0004">4Fe-4S</keyword>
<keyword evidence="3" id="KW-0732">Signal</keyword>
<feature type="non-terminal residue" evidence="6">
    <location>
        <position position="538"/>
    </location>
</feature>
<protein>
    <submittedName>
        <fullName evidence="6">Molybdopterin oxidoreductase</fullName>
    </submittedName>
</protein>
<sequence>MNKKILNTKNPVSRRDFIKSSAFVGGATVGSSLLGFGAFASMTKEQKAQLVYTLRLPENQIQGACLQCHNACSIKGKIYNGLLAKIDGNPYGPQTMLPNIDYKSALPDSAPVDGKVCPKGQAGIQTVYDPYRIKKVLKRAGKRGENKWVTIDFDKAVTEIVNGGNLFGEGHVKGFKEVRVLTDPKLSKIMAADAKAFGKGEMTLAAFKKKHAAHLDVLIDPDHPDMGPKNNRFVMMCGRIEHGRKELGKRFTHNAFGSNNFFEHTTICEQSHHIGHIQITNKWVVADGKGKWKGGKEHLKPDLLHSEFVIFFGTGAFEANFGKTSMAQKVTDGIVERNFKMAVVDPRMSKTAAKAKWWVPVKPGADSAFAWALIRSIMANKRYDKTFLSNANLAAAHASGERSFSDAPLLVVIENGRPTKFLRASDLGIGKNTEFVCIANGRPVKVDVNDKNHSVKGDLFVDTEVKGIKVKSSLQLVRDEAFSKTLGEWAATCQVEPRMIEEIATEFTSHGKKAACDLYRGAVQHTNGYYNAVAIIYL</sequence>
<dbReference type="GO" id="GO:0016491">
    <property type="term" value="F:oxidoreductase activity"/>
    <property type="evidence" value="ECO:0007669"/>
    <property type="project" value="UniProtKB-KW"/>
</dbReference>
<dbReference type="PANTHER" id="PTHR43742">
    <property type="entry name" value="TRIMETHYLAMINE-N-OXIDE REDUCTASE"/>
    <property type="match status" value="1"/>
</dbReference>
<dbReference type="PROSITE" id="PS51318">
    <property type="entry name" value="TAT"/>
    <property type="match status" value="1"/>
</dbReference>
<keyword evidence="1" id="KW-0411">Iron-sulfur</keyword>
<dbReference type="GO" id="GO:0051539">
    <property type="term" value="F:4 iron, 4 sulfur cluster binding"/>
    <property type="evidence" value="ECO:0007669"/>
    <property type="project" value="UniProtKB-KW"/>
</dbReference>
<accession>A0A3B0UJP8</accession>
<keyword evidence="2" id="KW-0500">Molybdenum</keyword>
<proteinExistence type="predicted"/>
<evidence type="ECO:0000256" key="1">
    <source>
        <dbReference type="ARBA" id="ARBA00022485"/>
    </source>
</evidence>
<keyword evidence="5" id="KW-0472">Membrane</keyword>
<keyword evidence="5" id="KW-0812">Transmembrane</keyword>
<gene>
    <name evidence="6" type="ORF">MNBD_BACTEROID07-1927</name>
</gene>
<dbReference type="InterPro" id="IPR006311">
    <property type="entry name" value="TAT_signal"/>
</dbReference>
<dbReference type="AlphaFoldDB" id="A0A3B0UJP8"/>
<evidence type="ECO:0000256" key="4">
    <source>
        <dbReference type="ARBA" id="ARBA00023002"/>
    </source>
</evidence>
<dbReference type="Gene3D" id="3.30.200.210">
    <property type="match status" value="1"/>
</dbReference>
<evidence type="ECO:0000256" key="5">
    <source>
        <dbReference type="SAM" id="Phobius"/>
    </source>
</evidence>
<dbReference type="PANTHER" id="PTHR43742:SF9">
    <property type="entry name" value="TETRATHIONATE REDUCTASE SUBUNIT A"/>
    <property type="match status" value="1"/>
</dbReference>
<dbReference type="InterPro" id="IPR050612">
    <property type="entry name" value="Prok_Mopterin_Oxidored"/>
</dbReference>